<dbReference type="Proteomes" id="UP001239111">
    <property type="component" value="Chromosome 1"/>
</dbReference>
<comment type="caution">
    <text evidence="1">The sequence shown here is derived from an EMBL/GenBank/DDBJ whole genome shotgun (WGS) entry which is preliminary data.</text>
</comment>
<proteinExistence type="predicted"/>
<sequence length="722" mass="79139">MVTNNLRFDGRVVIVTGAGAGLGRAYALLFGSRGASVVVNDLGGSRHGDGSSTKVADTVVEEIRRAGGKAVANYDNVLDGDKIVKTAIDAFGRVDIVINNAGILRDKSFVKMSDKDWDLIHDVHLKGSMRTTKAAWPYFREQKFGRVILTSSNSGLYGNFGQANYSAAKMGLVGLANTLAIEGVKNNIHTNVIVPTAGSRLTEDIVPPDFFEHLKPEFIAPVVAWLCHDDCMENGSIIESAIGWAGKCHIVRSDGFMLRKNVNDLVSPEAVRDNWSSVTNMQNAKRYGSIQEVTGEIMTTLEALKSRESSSQKEMILHTKYNFRDAILYALGVGATRQEPRDIRYLYENHDDFSLLPTYYVTFGPMGCMSTNLLQDGVPGMQLDLSRILHGEQYLEIHKKLPAEGSVESRFKVLEVLDKGKGALIVVQYETYDVATGDKLATSQMAAFAVGSGGFGGPRNSSHAVPCIDPPTRKPCASVTQKTSQDQAALYRLSGDYNPLHMDDSFASMAGYSTPILHGLCTLGFSIRHVLQTFADGDSSLFKAMKVRFAKPVLPGQTLRTDMWRNGNRIHFQTTAVENNSNVLTGAYVDLKDIRSSPIRSNVCSAAKNLESDAVFAQMSDYVKSHPEQVKKINGVFHYVITANGEPQVDWTLDLKKGVVYKGKPEGKVDTTLTIDDKDMIQLALGKMNPQMAFMKGKLKIKGNIMLTQKLKSLIDANKPKL</sequence>
<reference evidence="1" key="1">
    <citation type="submission" date="2023-04" db="EMBL/GenBank/DDBJ databases">
        <title>A chromosome-level genome assembly of the parasitoid wasp Eretmocerus hayati.</title>
        <authorList>
            <person name="Zhong Y."/>
            <person name="Liu S."/>
            <person name="Liu Y."/>
        </authorList>
    </citation>
    <scope>NUCLEOTIDE SEQUENCE</scope>
    <source>
        <strain evidence="1">ZJU_SS_LIU_2023</strain>
    </source>
</reference>
<keyword evidence="2" id="KW-1185">Reference proteome</keyword>
<evidence type="ECO:0000313" key="1">
    <source>
        <dbReference type="EMBL" id="KAJ8684258.1"/>
    </source>
</evidence>
<accession>A0ACC2PME5</accession>
<dbReference type="EMBL" id="CM056741">
    <property type="protein sequence ID" value="KAJ8684258.1"/>
    <property type="molecule type" value="Genomic_DNA"/>
</dbReference>
<name>A0ACC2PME5_9HYME</name>
<gene>
    <name evidence="1" type="ORF">QAD02_020050</name>
</gene>
<protein>
    <submittedName>
        <fullName evidence="1">Uncharacterized protein</fullName>
    </submittedName>
</protein>
<organism evidence="1 2">
    <name type="scientific">Eretmocerus hayati</name>
    <dbReference type="NCBI Taxonomy" id="131215"/>
    <lineage>
        <taxon>Eukaryota</taxon>
        <taxon>Metazoa</taxon>
        <taxon>Ecdysozoa</taxon>
        <taxon>Arthropoda</taxon>
        <taxon>Hexapoda</taxon>
        <taxon>Insecta</taxon>
        <taxon>Pterygota</taxon>
        <taxon>Neoptera</taxon>
        <taxon>Endopterygota</taxon>
        <taxon>Hymenoptera</taxon>
        <taxon>Apocrita</taxon>
        <taxon>Proctotrupomorpha</taxon>
        <taxon>Chalcidoidea</taxon>
        <taxon>Aphelinidae</taxon>
        <taxon>Aphelininae</taxon>
        <taxon>Eretmocerus</taxon>
    </lineage>
</organism>
<evidence type="ECO:0000313" key="2">
    <source>
        <dbReference type="Proteomes" id="UP001239111"/>
    </source>
</evidence>